<dbReference type="InterPro" id="IPR001014">
    <property type="entry name" value="Ribosomal_uL23_CS"/>
</dbReference>
<dbReference type="Pfam" id="PF00276">
    <property type="entry name" value="Ribosomal_L23"/>
    <property type="match status" value="1"/>
</dbReference>
<dbReference type="NCBIfam" id="NF011118">
    <property type="entry name" value="PRK14548.1"/>
    <property type="match status" value="1"/>
</dbReference>
<evidence type="ECO:0000313" key="6">
    <source>
        <dbReference type="EMBL" id="EQD40577.1"/>
    </source>
</evidence>
<dbReference type="InterPro" id="IPR012678">
    <property type="entry name" value="Ribosomal_uL23/eL15/eS24_sf"/>
</dbReference>
<protein>
    <submittedName>
        <fullName evidence="6">Ribosomal protein L23</fullName>
    </submittedName>
</protein>
<dbReference type="GO" id="GO:1990904">
    <property type="term" value="C:ribonucleoprotein complex"/>
    <property type="evidence" value="ECO:0007669"/>
    <property type="project" value="UniProtKB-KW"/>
</dbReference>
<dbReference type="GO" id="GO:0005840">
    <property type="term" value="C:ribosome"/>
    <property type="evidence" value="ECO:0007669"/>
    <property type="project" value="UniProtKB-KW"/>
</dbReference>
<evidence type="ECO:0000256" key="4">
    <source>
        <dbReference type="ARBA" id="ARBA00022980"/>
    </source>
</evidence>
<dbReference type="SUPFAM" id="SSF54189">
    <property type="entry name" value="Ribosomal proteins S24e, L23 and L15e"/>
    <property type="match status" value="1"/>
</dbReference>
<comment type="similarity">
    <text evidence="1">Belongs to the universal ribosomal protein uL23 family.</text>
</comment>
<evidence type="ECO:0000256" key="3">
    <source>
        <dbReference type="ARBA" id="ARBA00022884"/>
    </source>
</evidence>
<sequence>MSVKEVIYSPVATEKTMLMTESENKIVFLVDRDATRADVKNEVEELYKVKVESIRVMRTKKGKKAIVKLKEGFSADDLAGRIGLF</sequence>
<dbReference type="PROSITE" id="PS00050">
    <property type="entry name" value="RIBOSOMAL_L23"/>
    <property type="match status" value="1"/>
</dbReference>
<dbReference type="Gene3D" id="3.30.70.330">
    <property type="match status" value="1"/>
</dbReference>
<name>T0Z943_9ZZZZ</name>
<evidence type="ECO:0000256" key="1">
    <source>
        <dbReference type="ARBA" id="ARBA00006700"/>
    </source>
</evidence>
<keyword evidence="3" id="KW-0694">RNA-binding</keyword>
<dbReference type="InterPro" id="IPR013025">
    <property type="entry name" value="Ribosomal_uL23-like"/>
</dbReference>
<dbReference type="AlphaFoldDB" id="T0Z943"/>
<dbReference type="InterPro" id="IPR012677">
    <property type="entry name" value="Nucleotide-bd_a/b_plait_sf"/>
</dbReference>
<proteinExistence type="inferred from homology"/>
<gene>
    <name evidence="6" type="ORF">B1B_14870</name>
</gene>
<dbReference type="HAMAP" id="MF_01369_A">
    <property type="entry name" value="Ribosomal_uL23_A"/>
    <property type="match status" value="1"/>
</dbReference>
<accession>T0Z943</accession>
<reference evidence="6" key="1">
    <citation type="submission" date="2013-08" db="EMBL/GenBank/DDBJ databases">
        <authorList>
            <person name="Mendez C."/>
            <person name="Richter M."/>
            <person name="Ferrer M."/>
            <person name="Sanchez J."/>
        </authorList>
    </citation>
    <scope>NUCLEOTIDE SEQUENCE</scope>
</reference>
<dbReference type="GO" id="GO:0006412">
    <property type="term" value="P:translation"/>
    <property type="evidence" value="ECO:0007669"/>
    <property type="project" value="InterPro"/>
</dbReference>
<organism evidence="6">
    <name type="scientific">mine drainage metagenome</name>
    <dbReference type="NCBI Taxonomy" id="410659"/>
    <lineage>
        <taxon>unclassified sequences</taxon>
        <taxon>metagenomes</taxon>
        <taxon>ecological metagenomes</taxon>
    </lineage>
</organism>
<keyword evidence="4 6" id="KW-0689">Ribosomal protein</keyword>
<reference evidence="6" key="2">
    <citation type="journal article" date="2014" name="ISME J.">
        <title>Microbial stratification in low pH oxic and suboxic macroscopic growths along an acid mine drainage.</title>
        <authorList>
            <person name="Mendez-Garcia C."/>
            <person name="Mesa V."/>
            <person name="Sprenger R.R."/>
            <person name="Richter M."/>
            <person name="Diez M.S."/>
            <person name="Solano J."/>
            <person name="Bargiela R."/>
            <person name="Golyshina O.V."/>
            <person name="Manteca A."/>
            <person name="Ramos J.L."/>
            <person name="Gallego J.R."/>
            <person name="Llorente I."/>
            <person name="Martins Dos Santos V.A."/>
            <person name="Jensen O.N."/>
            <person name="Pelaez A.I."/>
            <person name="Sanchez J."/>
            <person name="Ferrer M."/>
        </authorList>
    </citation>
    <scope>NUCLEOTIDE SEQUENCE</scope>
</reference>
<evidence type="ECO:0000256" key="5">
    <source>
        <dbReference type="ARBA" id="ARBA00023274"/>
    </source>
</evidence>
<dbReference type="EMBL" id="AUZY01009879">
    <property type="protein sequence ID" value="EQD40577.1"/>
    <property type="molecule type" value="Genomic_DNA"/>
</dbReference>
<dbReference type="GO" id="GO:0003735">
    <property type="term" value="F:structural constituent of ribosome"/>
    <property type="evidence" value="ECO:0007669"/>
    <property type="project" value="InterPro"/>
</dbReference>
<comment type="caution">
    <text evidence="6">The sequence shown here is derived from an EMBL/GenBank/DDBJ whole genome shotgun (WGS) entry which is preliminary data.</text>
</comment>
<keyword evidence="5" id="KW-0687">Ribonucleoprotein</keyword>
<keyword evidence="2" id="KW-0699">rRNA-binding</keyword>
<dbReference type="HAMAP" id="MF_01369_B">
    <property type="entry name" value="Ribosomal_uL23_B"/>
    <property type="match status" value="1"/>
</dbReference>
<evidence type="ECO:0000256" key="2">
    <source>
        <dbReference type="ARBA" id="ARBA00022730"/>
    </source>
</evidence>
<dbReference type="GO" id="GO:0019843">
    <property type="term" value="F:rRNA binding"/>
    <property type="evidence" value="ECO:0007669"/>
    <property type="project" value="UniProtKB-KW"/>
</dbReference>
<dbReference type="PANTHER" id="PTHR11620">
    <property type="entry name" value="60S RIBOSOMAL PROTEIN L23A"/>
    <property type="match status" value="1"/>
</dbReference>